<dbReference type="InterPro" id="IPR036282">
    <property type="entry name" value="Glutathione-S-Trfase_C_sf"/>
</dbReference>
<accession>A0ABS6J3C7</accession>
<dbReference type="Pfam" id="PF13410">
    <property type="entry name" value="GST_C_2"/>
    <property type="match status" value="1"/>
</dbReference>
<dbReference type="InterPro" id="IPR004045">
    <property type="entry name" value="Glutathione_S-Trfase_N"/>
</dbReference>
<dbReference type="EMBL" id="JAAATX020000005">
    <property type="protein sequence ID" value="MBU9698017.1"/>
    <property type="molecule type" value="Genomic_DNA"/>
</dbReference>
<dbReference type="Gene3D" id="3.40.30.10">
    <property type="entry name" value="Glutaredoxin"/>
    <property type="match status" value="1"/>
</dbReference>
<evidence type="ECO:0000313" key="2">
    <source>
        <dbReference type="EMBL" id="MBU9698017.1"/>
    </source>
</evidence>
<dbReference type="Gene3D" id="1.20.1050.10">
    <property type="match status" value="1"/>
</dbReference>
<dbReference type="RefSeq" id="WP_161762135.1">
    <property type="nucleotide sequence ID" value="NZ_JAAATX020000005.1"/>
</dbReference>
<keyword evidence="3" id="KW-1185">Reference proteome</keyword>
<gene>
    <name evidence="2" type="ORF">GU927_009150</name>
</gene>
<comment type="caution">
    <text evidence="2">The sequence shown here is derived from an EMBL/GenBank/DDBJ whole genome shotgun (WGS) entry which is preliminary data.</text>
</comment>
<evidence type="ECO:0000259" key="1">
    <source>
        <dbReference type="PROSITE" id="PS50404"/>
    </source>
</evidence>
<protein>
    <submittedName>
        <fullName evidence="2">Glutathione S-transferase</fullName>
    </submittedName>
</protein>
<dbReference type="PANTHER" id="PTHR43968:SF6">
    <property type="entry name" value="GLUTATHIONE S-TRANSFERASE OMEGA"/>
    <property type="match status" value="1"/>
</dbReference>
<organism evidence="2 3">
    <name type="scientific">Paragemmobacter amnigenus</name>
    <dbReference type="NCBI Taxonomy" id="2852097"/>
    <lineage>
        <taxon>Bacteria</taxon>
        <taxon>Pseudomonadati</taxon>
        <taxon>Pseudomonadota</taxon>
        <taxon>Alphaproteobacteria</taxon>
        <taxon>Rhodobacterales</taxon>
        <taxon>Paracoccaceae</taxon>
        <taxon>Paragemmobacter</taxon>
    </lineage>
</organism>
<dbReference type="Pfam" id="PF13409">
    <property type="entry name" value="GST_N_2"/>
    <property type="match status" value="1"/>
</dbReference>
<evidence type="ECO:0000313" key="3">
    <source>
        <dbReference type="Proteomes" id="UP000731907"/>
    </source>
</evidence>
<sequence length="205" mass="22405">MRLYYSPTSPYVRKVTVLLRETGQFADVELVSGSGNPVDPGTAPLEANPLGKVPALERPDGPALYDSRVICQFLDARAGDGAGAGLYPQGARLWDTLTVEATGDGILDAALLMIYEVRIRPEELRYAPWVEGQWAKVERALDALETRWMAHLEGPLDAGQIAVGCALGYLDFRHDARGWRTGRPHLAAWYAGFAARPSMQATRPV</sequence>
<dbReference type="SUPFAM" id="SSF47616">
    <property type="entry name" value="GST C-terminal domain-like"/>
    <property type="match status" value="1"/>
</dbReference>
<dbReference type="PANTHER" id="PTHR43968">
    <property type="match status" value="1"/>
</dbReference>
<dbReference type="SUPFAM" id="SSF52833">
    <property type="entry name" value="Thioredoxin-like"/>
    <property type="match status" value="1"/>
</dbReference>
<dbReference type="CDD" id="cd03205">
    <property type="entry name" value="GST_C_6"/>
    <property type="match status" value="1"/>
</dbReference>
<dbReference type="InterPro" id="IPR036249">
    <property type="entry name" value="Thioredoxin-like_sf"/>
</dbReference>
<dbReference type="Proteomes" id="UP000731907">
    <property type="component" value="Unassembled WGS sequence"/>
</dbReference>
<feature type="domain" description="GST N-terminal" evidence="1">
    <location>
        <begin position="1"/>
        <end position="82"/>
    </location>
</feature>
<name>A0ABS6J3C7_9RHOB</name>
<dbReference type="PROSITE" id="PS50404">
    <property type="entry name" value="GST_NTER"/>
    <property type="match status" value="1"/>
</dbReference>
<dbReference type="CDD" id="cd03049">
    <property type="entry name" value="GST_N_3"/>
    <property type="match status" value="1"/>
</dbReference>
<reference evidence="2 3" key="1">
    <citation type="submission" date="2021-06" db="EMBL/GenBank/DDBJ databases">
        <title>Rhodobacteraceae bacterium strain HSP-20.</title>
        <authorList>
            <person name="Chen W.-M."/>
        </authorList>
    </citation>
    <scope>NUCLEOTIDE SEQUENCE [LARGE SCALE GENOMIC DNA]</scope>
    <source>
        <strain evidence="2 3">HSP-20</strain>
    </source>
</reference>
<proteinExistence type="predicted"/>
<dbReference type="InterPro" id="IPR050983">
    <property type="entry name" value="GST_Omega/HSP26"/>
</dbReference>